<keyword evidence="3" id="KW-1185">Reference proteome</keyword>
<evidence type="ECO:0000313" key="2">
    <source>
        <dbReference type="EMBL" id="KAF6148231.1"/>
    </source>
</evidence>
<evidence type="ECO:0000256" key="1">
    <source>
        <dbReference type="SAM" id="Phobius"/>
    </source>
</evidence>
<sequence length="277" mass="30608">MPTWPNSKLRSRCFSPTPHYPYPQPTSVSLSLSLSKTKSKHLKLLAPNLNSTMATSITTSQIQSSILTFSSSLNPNGNHVFLLRRTNPSSLSLRSSKIHQSNQLLGFRNPIEYLRFERELCSISCNSSKEDGIQPKGNGPDWPILKRWVVLWKWQTVILTMIACGLSFVLTGLVETASLPYLGVQIGELTLNEKAEILFVDQAIASAATLGVLYSLTNSFQPLPDDAFHFELREPFNLQNGWLLWAGIGLIAALSAIALLGVSMSLLGGENPQREVR</sequence>
<keyword evidence="1" id="KW-0812">Transmembrane</keyword>
<feature type="transmembrane region" description="Helical" evidence="1">
    <location>
        <begin position="242"/>
        <end position="267"/>
    </location>
</feature>
<dbReference type="PANTHER" id="PTHR43592:SF15">
    <property type="entry name" value="CAAX AMINO TERMINAL PROTEASE FAMILY PROTEIN"/>
    <property type="match status" value="1"/>
</dbReference>
<name>A0A7J7M025_9MAGN</name>
<dbReference type="PANTHER" id="PTHR43592">
    <property type="entry name" value="CAAX AMINO TERMINAL PROTEASE"/>
    <property type="match status" value="1"/>
</dbReference>
<dbReference type="EMBL" id="JACGCM010001854">
    <property type="protein sequence ID" value="KAF6148231.1"/>
    <property type="molecule type" value="Genomic_DNA"/>
</dbReference>
<dbReference type="Proteomes" id="UP000541444">
    <property type="component" value="Unassembled WGS sequence"/>
</dbReference>
<reference evidence="2 3" key="1">
    <citation type="journal article" date="2020" name="IScience">
        <title>Genome Sequencing of the Endangered Kingdonia uniflora (Circaeasteraceae, Ranunculales) Reveals Potential Mechanisms of Evolutionary Specialization.</title>
        <authorList>
            <person name="Sun Y."/>
            <person name="Deng T."/>
            <person name="Zhang A."/>
            <person name="Moore M.J."/>
            <person name="Landis J.B."/>
            <person name="Lin N."/>
            <person name="Zhang H."/>
            <person name="Zhang X."/>
            <person name="Huang J."/>
            <person name="Zhang X."/>
            <person name="Sun H."/>
            <person name="Wang H."/>
        </authorList>
    </citation>
    <scope>NUCLEOTIDE SEQUENCE [LARGE SCALE GENOMIC DNA]</scope>
    <source>
        <strain evidence="2">TB1705</strain>
        <tissue evidence="2">Leaf</tissue>
    </source>
</reference>
<accession>A0A7J7M025</accession>
<dbReference type="OrthoDB" id="548974at2759"/>
<evidence type="ECO:0000313" key="3">
    <source>
        <dbReference type="Proteomes" id="UP000541444"/>
    </source>
</evidence>
<keyword evidence="1" id="KW-1133">Transmembrane helix</keyword>
<organism evidence="2 3">
    <name type="scientific">Kingdonia uniflora</name>
    <dbReference type="NCBI Taxonomy" id="39325"/>
    <lineage>
        <taxon>Eukaryota</taxon>
        <taxon>Viridiplantae</taxon>
        <taxon>Streptophyta</taxon>
        <taxon>Embryophyta</taxon>
        <taxon>Tracheophyta</taxon>
        <taxon>Spermatophyta</taxon>
        <taxon>Magnoliopsida</taxon>
        <taxon>Ranunculales</taxon>
        <taxon>Circaeasteraceae</taxon>
        <taxon>Kingdonia</taxon>
    </lineage>
</organism>
<dbReference type="AlphaFoldDB" id="A0A7J7M025"/>
<keyword evidence="1" id="KW-0472">Membrane</keyword>
<protein>
    <submittedName>
        <fullName evidence="2">Uncharacterized protein</fullName>
    </submittedName>
</protein>
<proteinExistence type="predicted"/>
<gene>
    <name evidence="2" type="ORF">GIB67_012006</name>
</gene>
<comment type="caution">
    <text evidence="2">The sequence shown here is derived from an EMBL/GenBank/DDBJ whole genome shotgun (WGS) entry which is preliminary data.</text>
</comment>
<feature type="transmembrane region" description="Helical" evidence="1">
    <location>
        <begin position="156"/>
        <end position="174"/>
    </location>
</feature>